<dbReference type="Proteomes" id="UP000075920">
    <property type="component" value="Unassembled WGS sequence"/>
</dbReference>
<reference evidence="2" key="1">
    <citation type="submission" date="2013-03" db="EMBL/GenBank/DDBJ databases">
        <title>The Genome Sequence of Anopheles minimus MINIMUS1.</title>
        <authorList>
            <consortium name="The Broad Institute Genomics Platform"/>
            <person name="Neafsey D.E."/>
            <person name="Walton C."/>
            <person name="Walker B."/>
            <person name="Young S.K."/>
            <person name="Zeng Q."/>
            <person name="Gargeya S."/>
            <person name="Fitzgerald M."/>
            <person name="Haas B."/>
            <person name="Abouelleil A."/>
            <person name="Allen A.W."/>
            <person name="Alvarado L."/>
            <person name="Arachchi H.M."/>
            <person name="Berlin A.M."/>
            <person name="Chapman S.B."/>
            <person name="Gainer-Dewar J."/>
            <person name="Goldberg J."/>
            <person name="Griggs A."/>
            <person name="Gujja S."/>
            <person name="Hansen M."/>
            <person name="Howarth C."/>
            <person name="Imamovic A."/>
            <person name="Ireland A."/>
            <person name="Larimer J."/>
            <person name="McCowan C."/>
            <person name="Murphy C."/>
            <person name="Pearson M."/>
            <person name="Poon T.W."/>
            <person name="Priest M."/>
            <person name="Roberts A."/>
            <person name="Saif S."/>
            <person name="Shea T."/>
            <person name="Sisk P."/>
            <person name="Sykes S."/>
            <person name="Wortman J."/>
            <person name="Nusbaum C."/>
            <person name="Birren B."/>
        </authorList>
    </citation>
    <scope>NUCLEOTIDE SEQUENCE [LARGE SCALE GENOMIC DNA]</scope>
    <source>
        <strain evidence="2">MINIMUS1</strain>
    </source>
</reference>
<evidence type="ECO:0000313" key="2">
    <source>
        <dbReference type="Proteomes" id="UP000075920"/>
    </source>
</evidence>
<organism evidence="1 2">
    <name type="scientific">Anopheles minimus</name>
    <dbReference type="NCBI Taxonomy" id="112268"/>
    <lineage>
        <taxon>Eukaryota</taxon>
        <taxon>Metazoa</taxon>
        <taxon>Ecdysozoa</taxon>
        <taxon>Arthropoda</taxon>
        <taxon>Hexapoda</taxon>
        <taxon>Insecta</taxon>
        <taxon>Pterygota</taxon>
        <taxon>Neoptera</taxon>
        <taxon>Endopterygota</taxon>
        <taxon>Diptera</taxon>
        <taxon>Nematocera</taxon>
        <taxon>Culicoidea</taxon>
        <taxon>Culicidae</taxon>
        <taxon>Anophelinae</taxon>
        <taxon>Anopheles</taxon>
    </lineage>
</organism>
<dbReference type="EnsemblMetazoa" id="AMIN008063-RA">
    <property type="protein sequence ID" value="AMIN008063-PA"/>
    <property type="gene ID" value="AMIN008063"/>
</dbReference>
<evidence type="ECO:0000313" key="1">
    <source>
        <dbReference type="EnsemblMetazoa" id="AMIN008063-PA"/>
    </source>
</evidence>
<accession>A0A182WCH8</accession>
<protein>
    <submittedName>
        <fullName evidence="1">Uncharacterized protein</fullName>
    </submittedName>
</protein>
<keyword evidence="2" id="KW-1185">Reference proteome</keyword>
<proteinExistence type="predicted"/>
<dbReference type="AlphaFoldDB" id="A0A182WCH8"/>
<reference evidence="1" key="2">
    <citation type="submission" date="2020-05" db="UniProtKB">
        <authorList>
            <consortium name="EnsemblMetazoa"/>
        </authorList>
    </citation>
    <scope>IDENTIFICATION</scope>
    <source>
        <strain evidence="1">MINIMUS1</strain>
    </source>
</reference>
<dbReference type="VEuPathDB" id="VectorBase:AMIN008063"/>
<sequence length="73" mass="8449">MIRTLYSSCAVCSYRHRSSRSKIIRVCVFLGVLWHNVSKKWANLAANLCRSTLNFKHKHTLTTIVLSQRIQCV</sequence>
<name>A0A182WCH8_9DIPT</name>